<comment type="caution">
    <text evidence="8">The sequence shown here is derived from an EMBL/GenBank/DDBJ whole genome shotgun (WGS) entry which is preliminary data.</text>
</comment>
<dbReference type="InterPro" id="IPR050430">
    <property type="entry name" value="Peptidase_S1"/>
</dbReference>
<dbReference type="PANTHER" id="PTHR24276:SF98">
    <property type="entry name" value="FI18310P1-RELATED"/>
    <property type="match status" value="1"/>
</dbReference>
<evidence type="ECO:0000313" key="9">
    <source>
        <dbReference type="Proteomes" id="UP001378592"/>
    </source>
</evidence>
<gene>
    <name evidence="8" type="ORF">R5R35_007750</name>
</gene>
<keyword evidence="3" id="KW-0378">Hydrolase</keyword>
<dbReference type="InterPro" id="IPR001254">
    <property type="entry name" value="Trypsin_dom"/>
</dbReference>
<dbReference type="Proteomes" id="UP001378592">
    <property type="component" value="Unassembled WGS sequence"/>
</dbReference>
<dbReference type="InterPro" id="IPR009003">
    <property type="entry name" value="Peptidase_S1_PA"/>
</dbReference>
<evidence type="ECO:0000256" key="6">
    <source>
        <dbReference type="SAM" id="MobiDB-lite"/>
    </source>
</evidence>
<evidence type="ECO:0000256" key="2">
    <source>
        <dbReference type="ARBA" id="ARBA00022670"/>
    </source>
</evidence>
<dbReference type="GO" id="GO:0006508">
    <property type="term" value="P:proteolysis"/>
    <property type="evidence" value="ECO:0007669"/>
    <property type="project" value="UniProtKB-KW"/>
</dbReference>
<protein>
    <recommendedName>
        <fullName evidence="7">Peptidase S1 domain-containing protein</fullName>
    </recommendedName>
</protein>
<keyword evidence="5" id="KW-1015">Disulfide bond</keyword>
<dbReference type="InterPro" id="IPR001314">
    <property type="entry name" value="Peptidase_S1A"/>
</dbReference>
<dbReference type="Pfam" id="PF00089">
    <property type="entry name" value="Trypsin"/>
    <property type="match status" value="1"/>
</dbReference>
<evidence type="ECO:0000313" key="8">
    <source>
        <dbReference type="EMBL" id="KAK7792304.1"/>
    </source>
</evidence>
<sequence>MSANWRCGLTRHIYGETLLISPWTAPAARFATLLLALSSMAAYHSAVIVEVPPDRDAEMIETLKNVSFQVHVVTFLGKGRIEFCNGAIIEKRHILTAASCVLKAQIEGIPKVQVMVQHGNGSNTAIFDVVAHTFYDKQLHEHVEEDIVILQTDRPMLSEEELKRTVDLQTKKRYRSKHCSLAGWTDEKNMKNAINSHLKMQHPNTMWNLPPPTPLWQLHAVAWKRCFHEDSIHKPPRDLICIGKRGFRRNTCQEEPGAPVLCDGQLTGVVAGSLGCSNATFALLYTDVGYYRRWIDATLREHQAQLQALDRESGESLRAQRPPQASDGDGPPRRRRRPRPRRRLRPQRVTKQLSKRAAMNP</sequence>
<keyword evidence="2" id="KW-0645">Protease</keyword>
<evidence type="ECO:0000256" key="3">
    <source>
        <dbReference type="ARBA" id="ARBA00022801"/>
    </source>
</evidence>
<dbReference type="Gene3D" id="2.40.10.10">
    <property type="entry name" value="Trypsin-like serine proteases"/>
    <property type="match status" value="2"/>
</dbReference>
<feature type="region of interest" description="Disordered" evidence="6">
    <location>
        <begin position="310"/>
        <end position="361"/>
    </location>
</feature>
<name>A0AAN9V637_9ORTH</name>
<dbReference type="PANTHER" id="PTHR24276">
    <property type="entry name" value="POLYSERASE-RELATED"/>
    <property type="match status" value="1"/>
</dbReference>
<evidence type="ECO:0000259" key="7">
    <source>
        <dbReference type="PROSITE" id="PS50240"/>
    </source>
</evidence>
<reference evidence="8 9" key="1">
    <citation type="submission" date="2024-03" db="EMBL/GenBank/DDBJ databases">
        <title>The genome assembly and annotation of the cricket Gryllus longicercus Weissman &amp; Gray.</title>
        <authorList>
            <person name="Szrajer S."/>
            <person name="Gray D."/>
            <person name="Ylla G."/>
        </authorList>
    </citation>
    <scope>NUCLEOTIDE SEQUENCE [LARGE SCALE GENOMIC DNA]</scope>
    <source>
        <strain evidence="8">DAG 2021-001</strain>
        <tissue evidence="8">Whole body minus gut</tissue>
    </source>
</reference>
<comment type="similarity">
    <text evidence="1">Belongs to the peptidase S1 family.</text>
</comment>
<evidence type="ECO:0000256" key="1">
    <source>
        <dbReference type="ARBA" id="ARBA00007664"/>
    </source>
</evidence>
<keyword evidence="9" id="KW-1185">Reference proteome</keyword>
<dbReference type="EMBL" id="JAZDUA010000456">
    <property type="protein sequence ID" value="KAK7792304.1"/>
    <property type="molecule type" value="Genomic_DNA"/>
</dbReference>
<dbReference type="InterPro" id="IPR043504">
    <property type="entry name" value="Peptidase_S1_PA_chymotrypsin"/>
</dbReference>
<accession>A0AAN9V637</accession>
<evidence type="ECO:0000256" key="4">
    <source>
        <dbReference type="ARBA" id="ARBA00022825"/>
    </source>
</evidence>
<feature type="domain" description="Peptidase S1" evidence="7">
    <location>
        <begin position="13"/>
        <end position="300"/>
    </location>
</feature>
<evidence type="ECO:0000256" key="5">
    <source>
        <dbReference type="ARBA" id="ARBA00023157"/>
    </source>
</evidence>
<dbReference type="GO" id="GO:0004252">
    <property type="term" value="F:serine-type endopeptidase activity"/>
    <property type="evidence" value="ECO:0007669"/>
    <property type="project" value="InterPro"/>
</dbReference>
<proteinExistence type="inferred from homology"/>
<feature type="compositionally biased region" description="Basic residues" evidence="6">
    <location>
        <begin position="333"/>
        <end position="348"/>
    </location>
</feature>
<dbReference type="SMART" id="SM00020">
    <property type="entry name" value="Tryp_SPc"/>
    <property type="match status" value="1"/>
</dbReference>
<dbReference type="SUPFAM" id="SSF50494">
    <property type="entry name" value="Trypsin-like serine proteases"/>
    <property type="match status" value="1"/>
</dbReference>
<organism evidence="8 9">
    <name type="scientific">Gryllus longicercus</name>
    <dbReference type="NCBI Taxonomy" id="2509291"/>
    <lineage>
        <taxon>Eukaryota</taxon>
        <taxon>Metazoa</taxon>
        <taxon>Ecdysozoa</taxon>
        <taxon>Arthropoda</taxon>
        <taxon>Hexapoda</taxon>
        <taxon>Insecta</taxon>
        <taxon>Pterygota</taxon>
        <taxon>Neoptera</taxon>
        <taxon>Polyneoptera</taxon>
        <taxon>Orthoptera</taxon>
        <taxon>Ensifera</taxon>
        <taxon>Gryllidea</taxon>
        <taxon>Grylloidea</taxon>
        <taxon>Gryllidae</taxon>
        <taxon>Gryllinae</taxon>
        <taxon>Gryllus</taxon>
    </lineage>
</organism>
<dbReference type="PROSITE" id="PS50240">
    <property type="entry name" value="TRYPSIN_DOM"/>
    <property type="match status" value="1"/>
</dbReference>
<keyword evidence="4" id="KW-0720">Serine protease</keyword>
<dbReference type="AlphaFoldDB" id="A0AAN9V637"/>
<dbReference type="PRINTS" id="PR00722">
    <property type="entry name" value="CHYMOTRYPSIN"/>
</dbReference>